<protein>
    <submittedName>
        <fullName evidence="5">LacI family transcriptional regulator</fullName>
    </submittedName>
</protein>
<evidence type="ECO:0000313" key="5">
    <source>
        <dbReference type="EMBL" id="TNC47472.1"/>
    </source>
</evidence>
<dbReference type="Pfam" id="PF13377">
    <property type="entry name" value="Peripla_BP_3"/>
    <property type="match status" value="1"/>
</dbReference>
<evidence type="ECO:0000259" key="4">
    <source>
        <dbReference type="PROSITE" id="PS50932"/>
    </source>
</evidence>
<dbReference type="GO" id="GO:0003700">
    <property type="term" value="F:DNA-binding transcription factor activity"/>
    <property type="evidence" value="ECO:0007669"/>
    <property type="project" value="TreeGrafter"/>
</dbReference>
<comment type="caution">
    <text evidence="5">The sequence shown here is derived from an EMBL/GenBank/DDBJ whole genome shotgun (WGS) entry which is preliminary data.</text>
</comment>
<dbReference type="InterPro" id="IPR028082">
    <property type="entry name" value="Peripla_BP_I"/>
</dbReference>
<proteinExistence type="predicted"/>
<dbReference type="OrthoDB" id="234496at2"/>
<dbReference type="PANTHER" id="PTHR30146:SF138">
    <property type="entry name" value="TRANSCRIPTIONAL REGULATORY PROTEIN"/>
    <property type="match status" value="1"/>
</dbReference>
<dbReference type="Gene3D" id="3.40.50.2300">
    <property type="match status" value="2"/>
</dbReference>
<dbReference type="GO" id="GO:0000976">
    <property type="term" value="F:transcription cis-regulatory region binding"/>
    <property type="evidence" value="ECO:0007669"/>
    <property type="project" value="TreeGrafter"/>
</dbReference>
<dbReference type="PANTHER" id="PTHR30146">
    <property type="entry name" value="LACI-RELATED TRANSCRIPTIONAL REPRESSOR"/>
    <property type="match status" value="1"/>
</dbReference>
<dbReference type="InterPro" id="IPR000843">
    <property type="entry name" value="HTH_LacI"/>
</dbReference>
<organism evidence="5 6">
    <name type="scientific">Rubellimicrobium rubrum</name>
    <dbReference type="NCBI Taxonomy" id="2585369"/>
    <lineage>
        <taxon>Bacteria</taxon>
        <taxon>Pseudomonadati</taxon>
        <taxon>Pseudomonadota</taxon>
        <taxon>Alphaproteobacteria</taxon>
        <taxon>Rhodobacterales</taxon>
        <taxon>Roseobacteraceae</taxon>
        <taxon>Rubellimicrobium</taxon>
    </lineage>
</organism>
<dbReference type="PROSITE" id="PS50932">
    <property type="entry name" value="HTH_LACI_2"/>
    <property type="match status" value="1"/>
</dbReference>
<evidence type="ECO:0000313" key="6">
    <source>
        <dbReference type="Proteomes" id="UP000305887"/>
    </source>
</evidence>
<sequence>MTRLTKTIKLRDVAERAGVSQGTASNVFNRPELVREEVRSRVHAAAQALGYAGPSPKGRLLRAGKVNAIGVAAAEPLDYFFADPWARRLLREVAAVCDARGAGLALVSVGRGGPLGWGIESALVDGFLLRCAGRELLVEIAQRRGLPFVALSLDTAEPDVPAVDIDDFGGARDAARHLVALGHRHIAIIGIGLGDGPGRASPELARSTRFVNVRERARGFWAGLAEAGIGPEDVPILVGQDDGSMIGPALAELFQTSEVRPTALLAMSDRVALAALDWLNHQGLRVPGDVSVVGFDGVPEAEAAVPSLTTVEQPYRQIAERAVAAILDDAIPAGREVLPLSLVIRNSTGPAHKAD</sequence>
<keyword evidence="2" id="KW-0238">DNA-binding</keyword>
<keyword evidence="1" id="KW-0805">Transcription regulation</keyword>
<dbReference type="CDD" id="cd06279">
    <property type="entry name" value="PBP1_LacI-like"/>
    <property type="match status" value="1"/>
</dbReference>
<dbReference type="CDD" id="cd01392">
    <property type="entry name" value="HTH_LacI"/>
    <property type="match status" value="1"/>
</dbReference>
<dbReference type="InterPro" id="IPR010982">
    <property type="entry name" value="Lambda_DNA-bd_dom_sf"/>
</dbReference>
<reference evidence="5 6" key="1">
    <citation type="submission" date="2019-06" db="EMBL/GenBank/DDBJ databases">
        <title>YIM 131921 draft genome.</title>
        <authorList>
            <person name="Jiang L."/>
        </authorList>
    </citation>
    <scope>NUCLEOTIDE SEQUENCE [LARGE SCALE GENOMIC DNA]</scope>
    <source>
        <strain evidence="5 6">YIM 131921</strain>
    </source>
</reference>
<dbReference type="Gene3D" id="1.10.260.40">
    <property type="entry name" value="lambda repressor-like DNA-binding domains"/>
    <property type="match status" value="1"/>
</dbReference>
<dbReference type="Proteomes" id="UP000305887">
    <property type="component" value="Unassembled WGS sequence"/>
</dbReference>
<dbReference type="AlphaFoldDB" id="A0A5C4MT22"/>
<evidence type="ECO:0000256" key="3">
    <source>
        <dbReference type="ARBA" id="ARBA00023163"/>
    </source>
</evidence>
<keyword evidence="3" id="KW-0804">Transcription</keyword>
<dbReference type="SMART" id="SM00354">
    <property type="entry name" value="HTH_LACI"/>
    <property type="match status" value="1"/>
</dbReference>
<gene>
    <name evidence="5" type="ORF">FHG66_16455</name>
</gene>
<dbReference type="Pfam" id="PF00356">
    <property type="entry name" value="LacI"/>
    <property type="match status" value="1"/>
</dbReference>
<keyword evidence="6" id="KW-1185">Reference proteome</keyword>
<dbReference type="EMBL" id="VDFU01000025">
    <property type="protein sequence ID" value="TNC47472.1"/>
    <property type="molecule type" value="Genomic_DNA"/>
</dbReference>
<dbReference type="RefSeq" id="WP_139078145.1">
    <property type="nucleotide sequence ID" value="NZ_VDFU01000025.1"/>
</dbReference>
<accession>A0A5C4MT22</accession>
<dbReference type="SUPFAM" id="SSF53822">
    <property type="entry name" value="Periplasmic binding protein-like I"/>
    <property type="match status" value="1"/>
</dbReference>
<name>A0A5C4MT22_9RHOB</name>
<evidence type="ECO:0000256" key="2">
    <source>
        <dbReference type="ARBA" id="ARBA00023125"/>
    </source>
</evidence>
<dbReference type="SUPFAM" id="SSF47413">
    <property type="entry name" value="lambda repressor-like DNA-binding domains"/>
    <property type="match status" value="1"/>
</dbReference>
<feature type="domain" description="HTH lacI-type" evidence="4">
    <location>
        <begin position="8"/>
        <end position="63"/>
    </location>
</feature>
<evidence type="ECO:0000256" key="1">
    <source>
        <dbReference type="ARBA" id="ARBA00023015"/>
    </source>
</evidence>
<dbReference type="InterPro" id="IPR046335">
    <property type="entry name" value="LacI/GalR-like_sensor"/>
</dbReference>